<dbReference type="InterPro" id="IPR044992">
    <property type="entry name" value="ChyE-like"/>
</dbReference>
<dbReference type="Proteomes" id="UP000460715">
    <property type="component" value="Unassembled WGS sequence"/>
</dbReference>
<dbReference type="GO" id="GO:0016740">
    <property type="term" value="F:transferase activity"/>
    <property type="evidence" value="ECO:0007669"/>
    <property type="project" value="UniProtKB-KW"/>
</dbReference>
<protein>
    <submittedName>
        <fullName evidence="3">Type 1 glutamine amidotransferase</fullName>
    </submittedName>
</protein>
<feature type="domain" description="Glutamine amidotransferase" evidence="2">
    <location>
        <begin position="132"/>
        <end position="277"/>
    </location>
</feature>
<dbReference type="CDD" id="cd01741">
    <property type="entry name" value="GATase1_1"/>
    <property type="match status" value="1"/>
</dbReference>
<dbReference type="Pfam" id="PF00117">
    <property type="entry name" value="GATase"/>
    <property type="match status" value="1"/>
</dbReference>
<comment type="caution">
    <text evidence="3">The sequence shown here is derived from an EMBL/GenBank/DDBJ whole genome shotgun (WGS) entry which is preliminary data.</text>
</comment>
<feature type="region of interest" description="Disordered" evidence="1">
    <location>
        <begin position="45"/>
        <end position="69"/>
    </location>
</feature>
<name>A0A845BQ44_9PROT</name>
<accession>A0A845BQ44</accession>
<evidence type="ECO:0000256" key="1">
    <source>
        <dbReference type="SAM" id="MobiDB-lite"/>
    </source>
</evidence>
<dbReference type="PANTHER" id="PTHR42695:SF5">
    <property type="entry name" value="GLUTAMINE AMIDOTRANSFERASE YLR126C-RELATED"/>
    <property type="match status" value="1"/>
</dbReference>
<dbReference type="OrthoDB" id="9813383at2"/>
<gene>
    <name evidence="3" type="ORF">E0493_19460</name>
</gene>
<proteinExistence type="predicted"/>
<dbReference type="Gene3D" id="3.40.50.880">
    <property type="match status" value="1"/>
</dbReference>
<keyword evidence="3" id="KW-0808">Transferase</keyword>
<dbReference type="InterPro" id="IPR017926">
    <property type="entry name" value="GATASE"/>
</dbReference>
<evidence type="ECO:0000313" key="3">
    <source>
        <dbReference type="EMBL" id="MXP65529.1"/>
    </source>
</evidence>
<evidence type="ECO:0000259" key="2">
    <source>
        <dbReference type="Pfam" id="PF00117"/>
    </source>
</evidence>
<dbReference type="SUPFAM" id="SSF52317">
    <property type="entry name" value="Class I glutamine amidotransferase-like"/>
    <property type="match status" value="1"/>
</dbReference>
<dbReference type="PANTHER" id="PTHR42695">
    <property type="entry name" value="GLUTAMINE AMIDOTRANSFERASE YLR126C-RELATED"/>
    <property type="match status" value="1"/>
</dbReference>
<evidence type="ECO:0000313" key="4">
    <source>
        <dbReference type="Proteomes" id="UP000460715"/>
    </source>
</evidence>
<keyword evidence="3" id="KW-0315">Glutamine amidotransferase</keyword>
<sequence length="357" mass="37879">MQITYGLLVARTQGHRRGILHGRAQLNDPGPRNADFPPIQAAAATVSGPAARLRPPQQSGSRLSGGPRPVTSLRFLVAESETPEARAARRASVGRSSGETYLGILRALSPGAALDLIRPAEEGAAVPDRAGLEGYDAVFLTGSPLHVYEDTPEVRRQLDFMRAVFASGTPAFGSCAGLQVATAAAGGTVRANRRGCEAGFARRITRTAAGQGHPLLAGRPEAYDAPAVHSDEVEQLPEGAVALAGNRVTAVQAAEIRSGRGVFWGVQYHPELPLSEIAAALRRQSAALMEAGLARDEGEVEAYAARVDALHRDPRRRDAAWQLGLDAQVADPAQRSIELRNFVEHLVGPTRGQRGRE</sequence>
<dbReference type="GO" id="GO:0005829">
    <property type="term" value="C:cytosol"/>
    <property type="evidence" value="ECO:0007669"/>
    <property type="project" value="TreeGrafter"/>
</dbReference>
<keyword evidence="4" id="KW-1185">Reference proteome</keyword>
<dbReference type="InterPro" id="IPR029062">
    <property type="entry name" value="Class_I_gatase-like"/>
</dbReference>
<dbReference type="AlphaFoldDB" id="A0A845BQ44"/>
<dbReference type="PROSITE" id="PS51273">
    <property type="entry name" value="GATASE_TYPE_1"/>
    <property type="match status" value="1"/>
</dbReference>
<reference evidence="3 4" key="1">
    <citation type="submission" date="2019-03" db="EMBL/GenBank/DDBJ databases">
        <title>Roseomonas sp. a novel Roseomonas species isolated from Sea whip Gorgonian.</title>
        <authorList>
            <person name="Li F."/>
            <person name="Pan X."/>
            <person name="Huang S."/>
            <person name="Li Z."/>
            <person name="Meng B."/>
        </authorList>
    </citation>
    <scope>NUCLEOTIDE SEQUENCE [LARGE SCALE GENOMIC DNA]</scope>
    <source>
        <strain evidence="3 4">M0104</strain>
    </source>
</reference>
<dbReference type="EMBL" id="SNVJ01000023">
    <property type="protein sequence ID" value="MXP65529.1"/>
    <property type="molecule type" value="Genomic_DNA"/>
</dbReference>
<organism evidence="3 4">
    <name type="scientific">Teichococcus coralli</name>
    <dbReference type="NCBI Taxonomy" id="2545983"/>
    <lineage>
        <taxon>Bacteria</taxon>
        <taxon>Pseudomonadati</taxon>
        <taxon>Pseudomonadota</taxon>
        <taxon>Alphaproteobacteria</taxon>
        <taxon>Acetobacterales</taxon>
        <taxon>Roseomonadaceae</taxon>
        <taxon>Roseomonas</taxon>
    </lineage>
</organism>